<dbReference type="RefSeq" id="XP_018240527.1">
    <property type="nucleotide sequence ID" value="XM_018399216.1"/>
</dbReference>
<proteinExistence type="predicted"/>
<dbReference type="EMBL" id="DS231700">
    <property type="protein sequence ID" value="KNB02482.1"/>
    <property type="molecule type" value="Genomic_DNA"/>
</dbReference>
<accession>A0A0J9WKR3</accession>
<dbReference type="KEGG" id="fox:FOXG_19039"/>
<sequence length="55" mass="6290">MVSCKRRRSLQTVQEPESFNPRLPALRQGPLAINWPPFDLRKSTLYMGPAMGIFS</sequence>
<dbReference type="Proteomes" id="UP000009097">
    <property type="component" value="Unassembled WGS sequence"/>
</dbReference>
<reference evidence="2" key="1">
    <citation type="submission" date="2007-04" db="EMBL/GenBank/DDBJ databases">
        <authorList>
            <consortium name="The Broad Institute Genome Sequencing Platform"/>
            <person name="Birren B."/>
            <person name="Lander E."/>
            <person name="Galagan J."/>
            <person name="Nusbaum C."/>
            <person name="Devon K."/>
            <person name="Ma L.-J."/>
            <person name="Jaffe D."/>
            <person name="Butler J."/>
            <person name="Alvarez P."/>
            <person name="Gnerre S."/>
            <person name="Grabherr M."/>
            <person name="Kleber M."/>
            <person name="Mauceli E."/>
            <person name="Brockman W."/>
            <person name="MacCallum I.A."/>
            <person name="Young S."/>
            <person name="LaButti K."/>
            <person name="DeCaprio D."/>
            <person name="Crawford M."/>
            <person name="Koehrsen M."/>
            <person name="Engels R."/>
            <person name="Montgomery P."/>
            <person name="Pearson M."/>
            <person name="Howarth C."/>
            <person name="Larson L."/>
            <person name="White J."/>
            <person name="O'Leary S."/>
            <person name="Kodira C."/>
            <person name="Zeng Q."/>
            <person name="Yandava C."/>
            <person name="Alvarado L."/>
            <person name="Kistler C."/>
            <person name="Shim W.-B."/>
            <person name="Kang S."/>
            <person name="Woloshuk C."/>
        </authorList>
    </citation>
    <scope>NUCLEOTIDE SEQUENCE</scope>
    <source>
        <strain evidence="2">4287</strain>
    </source>
</reference>
<feature type="region of interest" description="Disordered" evidence="1">
    <location>
        <begin position="1"/>
        <end position="22"/>
    </location>
</feature>
<organism evidence="2 3">
    <name type="scientific">Fusarium oxysporum f. sp. lycopersici (strain 4287 / CBS 123668 / FGSC 9935 / NRRL 34936)</name>
    <name type="common">Fusarium vascular wilt of tomato</name>
    <dbReference type="NCBI Taxonomy" id="426428"/>
    <lineage>
        <taxon>Eukaryota</taxon>
        <taxon>Fungi</taxon>
        <taxon>Dikarya</taxon>
        <taxon>Ascomycota</taxon>
        <taxon>Pezizomycotina</taxon>
        <taxon>Sordariomycetes</taxon>
        <taxon>Hypocreomycetidae</taxon>
        <taxon>Hypocreales</taxon>
        <taxon>Nectriaceae</taxon>
        <taxon>Fusarium</taxon>
        <taxon>Fusarium oxysporum species complex</taxon>
    </lineage>
</organism>
<protein>
    <submittedName>
        <fullName evidence="2">Uncharacterized protein</fullName>
    </submittedName>
</protein>
<dbReference type="VEuPathDB" id="FungiDB:FOXG_19039"/>
<evidence type="ECO:0000313" key="3">
    <source>
        <dbReference type="Proteomes" id="UP000009097"/>
    </source>
</evidence>
<gene>
    <name evidence="2" type="ORF">FOXG_19039</name>
</gene>
<dbReference type="GeneID" id="28959745"/>
<reference evidence="2" key="2">
    <citation type="journal article" date="2010" name="Nature">
        <title>Comparative genomics reveals mobile pathogenicity chromosomes in Fusarium.</title>
        <authorList>
            <person name="Ma L.J."/>
            <person name="van der Does H.C."/>
            <person name="Borkovich K.A."/>
            <person name="Coleman J.J."/>
            <person name="Daboussi M.J."/>
            <person name="Di Pietro A."/>
            <person name="Dufresne M."/>
            <person name="Freitag M."/>
            <person name="Grabherr M."/>
            <person name="Henrissat B."/>
            <person name="Houterman P.M."/>
            <person name="Kang S."/>
            <person name="Shim W.B."/>
            <person name="Woloshuk C."/>
            <person name="Xie X."/>
            <person name="Xu J.R."/>
            <person name="Antoniw J."/>
            <person name="Baker S.E."/>
            <person name="Bluhm B.H."/>
            <person name="Breakspear A."/>
            <person name="Brown D.W."/>
            <person name="Butchko R.A."/>
            <person name="Chapman S."/>
            <person name="Coulson R."/>
            <person name="Coutinho P.M."/>
            <person name="Danchin E.G."/>
            <person name="Diener A."/>
            <person name="Gale L.R."/>
            <person name="Gardiner D.M."/>
            <person name="Goff S."/>
            <person name="Hammond-Kosack K.E."/>
            <person name="Hilburn K."/>
            <person name="Hua-Van A."/>
            <person name="Jonkers W."/>
            <person name="Kazan K."/>
            <person name="Kodira C.D."/>
            <person name="Koehrsen M."/>
            <person name="Kumar L."/>
            <person name="Lee Y.H."/>
            <person name="Li L."/>
            <person name="Manners J.M."/>
            <person name="Miranda-Saavedra D."/>
            <person name="Mukherjee M."/>
            <person name="Park G."/>
            <person name="Park J."/>
            <person name="Park S.Y."/>
            <person name="Proctor R.H."/>
            <person name="Regev A."/>
            <person name="Ruiz-Roldan M.C."/>
            <person name="Sain D."/>
            <person name="Sakthikumar S."/>
            <person name="Sykes S."/>
            <person name="Schwartz D.C."/>
            <person name="Turgeon B.G."/>
            <person name="Wapinski I."/>
            <person name="Yoder O."/>
            <person name="Young S."/>
            <person name="Zeng Q."/>
            <person name="Zhou S."/>
            <person name="Galagan J."/>
            <person name="Cuomo C.A."/>
            <person name="Kistler H.C."/>
            <person name="Rep M."/>
        </authorList>
    </citation>
    <scope>NUCLEOTIDE SEQUENCE [LARGE SCALE GENOMIC DNA]</scope>
    <source>
        <strain evidence="2">4287</strain>
    </source>
</reference>
<evidence type="ECO:0000313" key="2">
    <source>
        <dbReference type="EMBL" id="KNB02482.1"/>
    </source>
</evidence>
<name>A0A0J9WKR3_FUSO4</name>
<dbReference type="AlphaFoldDB" id="A0A0J9WKR3"/>
<evidence type="ECO:0000256" key="1">
    <source>
        <dbReference type="SAM" id="MobiDB-lite"/>
    </source>
</evidence>